<feature type="domain" description="Orn/Lys/Arg decarboxylase C-terminal" evidence="8">
    <location>
        <begin position="443"/>
        <end position="494"/>
    </location>
</feature>
<dbReference type="InterPro" id="IPR015421">
    <property type="entry name" value="PyrdxlP-dep_Trfase_major"/>
</dbReference>
<dbReference type="InterPro" id="IPR052357">
    <property type="entry name" value="Orn_Lys_Arg_decarboxylase-I"/>
</dbReference>
<evidence type="ECO:0000256" key="1">
    <source>
        <dbReference type="ARBA" id="ARBA00001933"/>
    </source>
</evidence>
<dbReference type="OrthoDB" id="5978656at2759"/>
<dbReference type="Pfam" id="PF03711">
    <property type="entry name" value="OKR_DC_1_C"/>
    <property type="match status" value="1"/>
</dbReference>
<dbReference type="AlphaFoldDB" id="E1Z8K9"/>
<dbReference type="InterPro" id="IPR015424">
    <property type="entry name" value="PyrdxlP-dep_Trfase"/>
</dbReference>
<dbReference type="Proteomes" id="UP000008141">
    <property type="component" value="Unassembled WGS sequence"/>
</dbReference>
<organism evidence="10">
    <name type="scientific">Chlorella variabilis</name>
    <name type="common">Green alga</name>
    <dbReference type="NCBI Taxonomy" id="554065"/>
    <lineage>
        <taxon>Eukaryota</taxon>
        <taxon>Viridiplantae</taxon>
        <taxon>Chlorophyta</taxon>
        <taxon>core chlorophytes</taxon>
        <taxon>Trebouxiophyceae</taxon>
        <taxon>Chlorellales</taxon>
        <taxon>Chlorellaceae</taxon>
        <taxon>Chlorella clade</taxon>
        <taxon>Chlorella</taxon>
    </lineage>
</organism>
<dbReference type="InterPro" id="IPR000310">
    <property type="entry name" value="Orn/Lys/Arg_deCO2ase_major_dom"/>
</dbReference>
<keyword evidence="4" id="KW-0663">Pyridoxal phosphate</keyword>
<evidence type="ECO:0000256" key="4">
    <source>
        <dbReference type="ARBA" id="ARBA00022898"/>
    </source>
</evidence>
<evidence type="ECO:0008006" key="11">
    <source>
        <dbReference type="Google" id="ProtNLM"/>
    </source>
</evidence>
<dbReference type="Gene3D" id="3.90.100.10">
    <property type="entry name" value="Orn/Lys/Arg decarboxylase, C-terminal domain"/>
    <property type="match status" value="1"/>
</dbReference>
<evidence type="ECO:0000256" key="5">
    <source>
        <dbReference type="ARBA" id="ARBA00023239"/>
    </source>
</evidence>
<protein>
    <recommendedName>
        <fullName evidence="11">Orn/Lys/Arg decarboxylases family 1 pyridoxal-P attachment site domain-containing protein</fullName>
    </recommendedName>
</protein>
<dbReference type="STRING" id="554065.E1Z8K9"/>
<comment type="cofactor">
    <cofactor evidence="1">
        <name>pyridoxal 5'-phosphate</name>
        <dbReference type="ChEBI" id="CHEBI:597326"/>
    </cofactor>
</comment>
<dbReference type="InParanoid" id="E1Z8K9"/>
<keyword evidence="3" id="KW-0210">Decarboxylase</keyword>
<dbReference type="PANTHER" id="PTHR43277:SF4">
    <property type="entry name" value="ARGININE DECARBOXYLASE"/>
    <property type="match status" value="1"/>
</dbReference>
<dbReference type="SUPFAM" id="SSF55904">
    <property type="entry name" value="Ornithine decarboxylase C-terminal domain"/>
    <property type="match status" value="1"/>
</dbReference>
<evidence type="ECO:0000259" key="8">
    <source>
        <dbReference type="Pfam" id="PF03711"/>
    </source>
</evidence>
<feature type="region of interest" description="Disordered" evidence="6">
    <location>
        <begin position="420"/>
        <end position="445"/>
    </location>
</feature>
<sequence length="527" mass="53536">MLAAGLGPPPALPAAAAAAACPPGPRRRSAIHAQPTPLLDAVVERGERFQEVPFHVPGHKRGGGTPPCLGRMLAGAERYDLTELEGLDILSSPSGPILAAQQLAAAAWGADATWFLVNGTTAGIHAAVMATCGPGDALLLARNAHLSAFNAMVLAGCTPVYAQPCCDAHLGIAHHVAPAALEAAFEAAARQELRVGAALVVSPTYFGVLSDIAGLAAVCHARGVPLLVDEAHGAHLGLHPALPPSALQQGADMAVQSTHKQLSALTQAGMLHVRGGRVARERVSRALQVLQSSSPSYLLMSSLDAAREQASTPAAHEEALAAAAYARQQLERLPGVQLLSAGQVAGSGGVGLDPLRLTISLQQLGLTGYQAAAVLEQQCGIVAELATPTCVVLAMGIGSTQQHAQALVAAVQQLCQQHYGDNSSSSSSSASSSSPAAPPAVPSTPDVRLSPRDAFFAAAEAVPAGQAGGRISAELLCPYPPGVPALYPGEVITEVVLQQVQAVLRHGGTVTGCSDGSLHTLRVVAAP</sequence>
<evidence type="ECO:0000256" key="3">
    <source>
        <dbReference type="ARBA" id="ARBA00022793"/>
    </source>
</evidence>
<evidence type="ECO:0000259" key="7">
    <source>
        <dbReference type="Pfam" id="PF01276"/>
    </source>
</evidence>
<evidence type="ECO:0000313" key="10">
    <source>
        <dbReference type="Proteomes" id="UP000008141"/>
    </source>
</evidence>
<feature type="domain" description="Orn/Lys/Arg decarboxylases family 1 pyridoxal-P attachment site" evidence="7">
    <location>
        <begin position="36"/>
        <end position="339"/>
    </location>
</feature>
<gene>
    <name evidence="9" type="ORF">CHLNCDRAFT_57183</name>
</gene>
<feature type="compositionally biased region" description="Low complexity" evidence="6">
    <location>
        <begin position="420"/>
        <end position="435"/>
    </location>
</feature>
<evidence type="ECO:0000313" key="9">
    <source>
        <dbReference type="EMBL" id="EFN57355.1"/>
    </source>
</evidence>
<dbReference type="Pfam" id="PF01276">
    <property type="entry name" value="OKR_DC_1"/>
    <property type="match status" value="1"/>
</dbReference>
<dbReference type="PANTHER" id="PTHR43277">
    <property type="entry name" value="ARGININE DECARBOXYLASE"/>
    <property type="match status" value="1"/>
</dbReference>
<name>E1Z8K9_CHLVA</name>
<evidence type="ECO:0000256" key="2">
    <source>
        <dbReference type="ARBA" id="ARBA00010671"/>
    </source>
</evidence>
<dbReference type="SUPFAM" id="SSF53383">
    <property type="entry name" value="PLP-dependent transferases"/>
    <property type="match status" value="1"/>
</dbReference>
<dbReference type="GO" id="GO:0016831">
    <property type="term" value="F:carboxy-lyase activity"/>
    <property type="evidence" value="ECO:0007669"/>
    <property type="project" value="UniProtKB-KW"/>
</dbReference>
<comment type="similarity">
    <text evidence="2">Belongs to the Orn/Lys/Arg decarboxylase class-I family.</text>
</comment>
<dbReference type="eggNOG" id="ENOG502QWPE">
    <property type="taxonomic scope" value="Eukaryota"/>
</dbReference>
<dbReference type="KEGG" id="cvr:CHLNCDRAFT_57183"/>
<evidence type="ECO:0000256" key="6">
    <source>
        <dbReference type="SAM" id="MobiDB-lite"/>
    </source>
</evidence>
<dbReference type="InterPro" id="IPR036633">
    <property type="entry name" value="Prn/Lys/Arg_de-COase_C_sf"/>
</dbReference>
<keyword evidence="5" id="KW-0456">Lyase</keyword>
<reference evidence="9 10" key="1">
    <citation type="journal article" date="2010" name="Plant Cell">
        <title>The Chlorella variabilis NC64A genome reveals adaptation to photosymbiosis, coevolution with viruses, and cryptic sex.</title>
        <authorList>
            <person name="Blanc G."/>
            <person name="Duncan G."/>
            <person name="Agarkova I."/>
            <person name="Borodovsky M."/>
            <person name="Gurnon J."/>
            <person name="Kuo A."/>
            <person name="Lindquist E."/>
            <person name="Lucas S."/>
            <person name="Pangilinan J."/>
            <person name="Polle J."/>
            <person name="Salamov A."/>
            <person name="Terry A."/>
            <person name="Yamada T."/>
            <person name="Dunigan D.D."/>
            <person name="Grigoriev I.V."/>
            <person name="Claverie J.M."/>
            <person name="Van Etten J.L."/>
        </authorList>
    </citation>
    <scope>NUCLEOTIDE SEQUENCE [LARGE SCALE GENOMIC DNA]</scope>
    <source>
        <strain evidence="9 10">NC64A</strain>
    </source>
</reference>
<keyword evidence="10" id="KW-1185">Reference proteome</keyword>
<dbReference type="RefSeq" id="XP_005849457.1">
    <property type="nucleotide sequence ID" value="XM_005849395.1"/>
</dbReference>
<dbReference type="Gene3D" id="3.40.640.10">
    <property type="entry name" value="Type I PLP-dependent aspartate aminotransferase-like (Major domain)"/>
    <property type="match status" value="1"/>
</dbReference>
<dbReference type="GeneID" id="17357091"/>
<dbReference type="InterPro" id="IPR008286">
    <property type="entry name" value="Prn/Lys/Arg_de-COase_C"/>
</dbReference>
<accession>E1Z8K9</accession>
<dbReference type="EMBL" id="GL433839">
    <property type="protein sequence ID" value="EFN57355.1"/>
    <property type="molecule type" value="Genomic_DNA"/>
</dbReference>
<proteinExistence type="inferred from homology"/>
<dbReference type="OMA" id="MMEAPGG"/>